<evidence type="ECO:0000256" key="1">
    <source>
        <dbReference type="SAM" id="MobiDB-lite"/>
    </source>
</evidence>
<feature type="compositionally biased region" description="Basic and acidic residues" evidence="1">
    <location>
        <begin position="117"/>
        <end position="127"/>
    </location>
</feature>
<dbReference type="EMBL" id="JADGJD010000983">
    <property type="protein sequence ID" value="KAJ3047326.1"/>
    <property type="molecule type" value="Genomic_DNA"/>
</dbReference>
<gene>
    <name evidence="2" type="ORF">HK097_011641</name>
</gene>
<name>A0AAD5S636_9FUNG</name>
<proteinExistence type="predicted"/>
<feature type="compositionally biased region" description="Acidic residues" evidence="1">
    <location>
        <begin position="128"/>
        <end position="137"/>
    </location>
</feature>
<feature type="compositionally biased region" description="Basic and acidic residues" evidence="1">
    <location>
        <begin position="188"/>
        <end position="198"/>
    </location>
</feature>
<comment type="caution">
    <text evidence="2">The sequence shown here is derived from an EMBL/GenBank/DDBJ whole genome shotgun (WGS) entry which is preliminary data.</text>
</comment>
<reference evidence="2" key="1">
    <citation type="submission" date="2020-05" db="EMBL/GenBank/DDBJ databases">
        <title>Phylogenomic resolution of chytrid fungi.</title>
        <authorList>
            <person name="Stajich J.E."/>
            <person name="Amses K."/>
            <person name="Simmons R."/>
            <person name="Seto K."/>
            <person name="Myers J."/>
            <person name="Bonds A."/>
            <person name="Quandt C.A."/>
            <person name="Barry K."/>
            <person name="Liu P."/>
            <person name="Grigoriev I."/>
            <person name="Longcore J.E."/>
            <person name="James T.Y."/>
        </authorList>
    </citation>
    <scope>NUCLEOTIDE SEQUENCE</scope>
    <source>
        <strain evidence="2">JEL0318</strain>
    </source>
</reference>
<sequence length="198" mass="21829">MGQPEAPIPAERPLVVDYGAHRAPLADAFRRPFGEMSEEDVSLHQTQTGEDTMDIDSSVDMMDVDGSTENNLEDTMNFVSMLTMHPDGQIMLQIPLASADDPDTIRLGDLEDDEREGADGANEKNKADDEEEEDEEAEGIKNGQPNAPNEETKSSEAEDVTSSEEDSDDESGCVRGRIKTRNAIFNKTADELAEMERY</sequence>
<feature type="region of interest" description="Disordered" evidence="1">
    <location>
        <begin position="96"/>
        <end position="198"/>
    </location>
</feature>
<feature type="compositionally biased region" description="Acidic residues" evidence="1">
    <location>
        <begin position="157"/>
        <end position="171"/>
    </location>
</feature>
<dbReference type="AlphaFoldDB" id="A0AAD5S636"/>
<protein>
    <submittedName>
        <fullName evidence="2">Uncharacterized protein</fullName>
    </submittedName>
</protein>
<evidence type="ECO:0000313" key="3">
    <source>
        <dbReference type="Proteomes" id="UP001212841"/>
    </source>
</evidence>
<dbReference type="Proteomes" id="UP001212841">
    <property type="component" value="Unassembled WGS sequence"/>
</dbReference>
<organism evidence="2 3">
    <name type="scientific">Rhizophlyctis rosea</name>
    <dbReference type="NCBI Taxonomy" id="64517"/>
    <lineage>
        <taxon>Eukaryota</taxon>
        <taxon>Fungi</taxon>
        <taxon>Fungi incertae sedis</taxon>
        <taxon>Chytridiomycota</taxon>
        <taxon>Chytridiomycota incertae sedis</taxon>
        <taxon>Chytridiomycetes</taxon>
        <taxon>Rhizophlyctidales</taxon>
        <taxon>Rhizophlyctidaceae</taxon>
        <taxon>Rhizophlyctis</taxon>
    </lineage>
</organism>
<keyword evidence="3" id="KW-1185">Reference proteome</keyword>
<accession>A0AAD5S636</accession>
<evidence type="ECO:0000313" key="2">
    <source>
        <dbReference type="EMBL" id="KAJ3047326.1"/>
    </source>
</evidence>